<evidence type="ECO:0000256" key="1">
    <source>
        <dbReference type="ARBA" id="ARBA00022723"/>
    </source>
</evidence>
<dbReference type="GO" id="GO:0005509">
    <property type="term" value="F:calcium ion binding"/>
    <property type="evidence" value="ECO:0007669"/>
    <property type="project" value="InterPro"/>
</dbReference>
<dbReference type="SUPFAM" id="SSF47473">
    <property type="entry name" value="EF-hand"/>
    <property type="match status" value="1"/>
</dbReference>
<protein>
    <submittedName>
        <fullName evidence="4">Follistatin-related protein 5</fullName>
    </submittedName>
</protein>
<dbReference type="FunFam" id="1.10.238.10:FF:000140">
    <property type="entry name" value="follistatin-related protein 5 isoform X2"/>
    <property type="match status" value="1"/>
</dbReference>
<reference evidence="5" key="1">
    <citation type="journal article" date="2013" name="Nat. Genet.">
        <title>The draft genomes of soft-shell turtle and green sea turtle yield insights into the development and evolution of the turtle-specific body plan.</title>
        <authorList>
            <person name="Wang Z."/>
            <person name="Pascual-Anaya J."/>
            <person name="Zadissa A."/>
            <person name="Li W."/>
            <person name="Niimura Y."/>
            <person name="Huang Z."/>
            <person name="Li C."/>
            <person name="White S."/>
            <person name="Xiong Z."/>
            <person name="Fang D."/>
            <person name="Wang B."/>
            <person name="Ming Y."/>
            <person name="Chen Y."/>
            <person name="Zheng Y."/>
            <person name="Kuraku S."/>
            <person name="Pignatelli M."/>
            <person name="Herrero J."/>
            <person name="Beal K."/>
            <person name="Nozawa M."/>
            <person name="Li Q."/>
            <person name="Wang J."/>
            <person name="Zhang H."/>
            <person name="Yu L."/>
            <person name="Shigenobu S."/>
            <person name="Wang J."/>
            <person name="Liu J."/>
            <person name="Flicek P."/>
            <person name="Searle S."/>
            <person name="Wang J."/>
            <person name="Kuratani S."/>
            <person name="Yin Y."/>
            <person name="Aken B."/>
            <person name="Zhang G."/>
            <person name="Irie N."/>
        </authorList>
    </citation>
    <scope>NUCLEOTIDE SEQUENCE [LARGE SCALE GENOMIC DNA]</scope>
</reference>
<name>M7AYT9_CHEMY</name>
<dbReference type="Pfam" id="PF13499">
    <property type="entry name" value="EF-hand_7"/>
    <property type="match status" value="1"/>
</dbReference>
<keyword evidence="1" id="KW-0479">Metal-binding</keyword>
<sequence length="160" mass="18785">MNREQQYPKSEGDKCTSTEYSKVKNMLLDLQNQRYIAQAKEKNAEDKMILKKLLVDQMFKYFDSDNNGLVDSNELSQVIKQDELGKDLSDCSLFDLLKYDDYNGDKHLLLEEFYRAFGKHPETEINRRCICVQFSQDNASDKGAFVEDRIFCQQTNVRMH</sequence>
<dbReference type="InterPro" id="IPR011992">
    <property type="entry name" value="EF-hand-dom_pair"/>
</dbReference>
<gene>
    <name evidence="4" type="ORF">UY3_18024</name>
</gene>
<accession>M7AYT9</accession>
<dbReference type="InterPro" id="IPR002048">
    <property type="entry name" value="EF_hand_dom"/>
</dbReference>
<organism evidence="4 5">
    <name type="scientific">Chelonia mydas</name>
    <name type="common">Green sea-turtle</name>
    <name type="synonym">Chelonia agassizi</name>
    <dbReference type="NCBI Taxonomy" id="8469"/>
    <lineage>
        <taxon>Eukaryota</taxon>
        <taxon>Metazoa</taxon>
        <taxon>Chordata</taxon>
        <taxon>Craniata</taxon>
        <taxon>Vertebrata</taxon>
        <taxon>Euteleostomi</taxon>
        <taxon>Archelosauria</taxon>
        <taxon>Testudinata</taxon>
        <taxon>Testudines</taxon>
        <taxon>Cryptodira</taxon>
        <taxon>Durocryptodira</taxon>
        <taxon>Americhelydia</taxon>
        <taxon>Chelonioidea</taxon>
        <taxon>Cheloniidae</taxon>
        <taxon>Chelonia</taxon>
    </lineage>
</organism>
<dbReference type="InterPro" id="IPR018247">
    <property type="entry name" value="EF_Hand_1_Ca_BS"/>
</dbReference>
<evidence type="ECO:0000259" key="3">
    <source>
        <dbReference type="PROSITE" id="PS50222"/>
    </source>
</evidence>
<keyword evidence="2" id="KW-0106">Calcium</keyword>
<dbReference type="Gene3D" id="1.10.238.10">
    <property type="entry name" value="EF-hand"/>
    <property type="match status" value="1"/>
</dbReference>
<feature type="domain" description="EF-hand" evidence="3">
    <location>
        <begin position="50"/>
        <end position="85"/>
    </location>
</feature>
<dbReference type="AlphaFoldDB" id="M7AYT9"/>
<dbReference type="EMBL" id="KB596435">
    <property type="protein sequence ID" value="EMP24953.1"/>
    <property type="molecule type" value="Genomic_DNA"/>
</dbReference>
<evidence type="ECO:0000313" key="4">
    <source>
        <dbReference type="EMBL" id="EMP24953.1"/>
    </source>
</evidence>
<dbReference type="STRING" id="8469.M7AYT9"/>
<evidence type="ECO:0000256" key="2">
    <source>
        <dbReference type="ARBA" id="ARBA00022837"/>
    </source>
</evidence>
<keyword evidence="5" id="KW-1185">Reference proteome</keyword>
<dbReference type="SMART" id="SM00054">
    <property type="entry name" value="EFh"/>
    <property type="match status" value="1"/>
</dbReference>
<proteinExistence type="predicted"/>
<evidence type="ECO:0000313" key="5">
    <source>
        <dbReference type="Proteomes" id="UP000031443"/>
    </source>
</evidence>
<dbReference type="Proteomes" id="UP000031443">
    <property type="component" value="Unassembled WGS sequence"/>
</dbReference>
<dbReference type="PROSITE" id="PS50222">
    <property type="entry name" value="EF_HAND_2"/>
    <property type="match status" value="1"/>
</dbReference>
<dbReference type="PROSITE" id="PS00018">
    <property type="entry name" value="EF_HAND_1"/>
    <property type="match status" value="1"/>
</dbReference>